<evidence type="ECO:0000313" key="10">
    <source>
        <dbReference type="Proteomes" id="UP000251314"/>
    </source>
</evidence>
<dbReference type="Proteomes" id="UP000688947">
    <property type="component" value="Unassembled WGS sequence"/>
</dbReference>
<dbReference type="GO" id="GO:0006412">
    <property type="term" value="P:translation"/>
    <property type="evidence" value="ECO:0007669"/>
    <property type="project" value="InterPro"/>
</dbReference>
<dbReference type="PANTHER" id="PTHR12934">
    <property type="entry name" value="50S RIBOSOMAL PROTEIN L15"/>
    <property type="match status" value="1"/>
</dbReference>
<dbReference type="InterPro" id="IPR036227">
    <property type="entry name" value="Ribosomal_uL15/eL18_sf"/>
</dbReference>
<reference evidence="9 10" key="1">
    <citation type="submission" date="2018-01" db="EMBL/GenBank/DDBJ databases">
        <title>Draft genome of the strawberry crown rot pathogen Phytophthora cactorum.</title>
        <authorList>
            <person name="Armitage A.D."/>
            <person name="Lysoe E."/>
            <person name="Nellist C.F."/>
            <person name="Harrison R.J."/>
            <person name="Brurberg M.B."/>
        </authorList>
    </citation>
    <scope>NUCLEOTIDE SEQUENCE [LARGE SCALE GENOMIC DNA]</scope>
    <source>
        <strain evidence="9 10">10300</strain>
    </source>
</reference>
<evidence type="ECO:0000313" key="7">
    <source>
        <dbReference type="EMBL" id="KAG3222829.1"/>
    </source>
</evidence>
<dbReference type="GO" id="GO:0003735">
    <property type="term" value="F:structural constituent of ribosome"/>
    <property type="evidence" value="ECO:0007669"/>
    <property type="project" value="InterPro"/>
</dbReference>
<dbReference type="InterPro" id="IPR021131">
    <property type="entry name" value="Ribosomal_uL15/eL18"/>
</dbReference>
<dbReference type="STRING" id="29920.A0A329S9H6"/>
<dbReference type="GO" id="GO:0005762">
    <property type="term" value="C:mitochondrial large ribosomal subunit"/>
    <property type="evidence" value="ECO:0007669"/>
    <property type="project" value="TreeGrafter"/>
</dbReference>
<evidence type="ECO:0000313" key="8">
    <source>
        <dbReference type="EMBL" id="KAG6963561.1"/>
    </source>
</evidence>
<dbReference type="NCBIfam" id="TIGR01071">
    <property type="entry name" value="rplO_bact"/>
    <property type="match status" value="1"/>
</dbReference>
<keyword evidence="10" id="KW-1185">Reference proteome</keyword>
<evidence type="ECO:0000256" key="4">
    <source>
        <dbReference type="SAM" id="MobiDB-lite"/>
    </source>
</evidence>
<dbReference type="EMBL" id="RCMV01000167">
    <property type="protein sequence ID" value="KAG3222829.1"/>
    <property type="molecule type" value="Genomic_DNA"/>
</dbReference>
<evidence type="ECO:0000256" key="1">
    <source>
        <dbReference type="ARBA" id="ARBA00007320"/>
    </source>
</evidence>
<dbReference type="PANTHER" id="PTHR12934:SF11">
    <property type="entry name" value="LARGE RIBOSOMAL SUBUNIT PROTEIN UL15M"/>
    <property type="match status" value="1"/>
</dbReference>
<sequence length="250" mass="26918">MWSLKALERALPATRGARVAFASSAAAVPAFEGVRLNNLRDNDGAHKRSKRLGRGIGSGKGKTSGRGHKGQKARSGGSSGRGPGFEGGQTPLYQRVPKRGFNNKFATPMETVNLDKLQLFVDMGRLDASNTITIKDLVDSGLVTCSRVKHGIKLLGNGSQHLTAKLDIEVSQASESAIKAVEAVGGSITSVYHNRLALRALLKPHKFETLPQPARPNPKKLTYYTNYEKRGYLSPEIQVKKALANASNSE</sequence>
<keyword evidence="3" id="KW-0687">Ribonucleoprotein</keyword>
<protein>
    <recommendedName>
        <fullName evidence="5">Large ribosomal subunit protein uL15/eL18 domain-containing protein</fullName>
    </recommendedName>
</protein>
<dbReference type="Proteomes" id="UP000251314">
    <property type="component" value="Unassembled WGS sequence"/>
</dbReference>
<evidence type="ECO:0000313" key="9">
    <source>
        <dbReference type="EMBL" id="RAW33553.1"/>
    </source>
</evidence>
<dbReference type="OrthoDB" id="361383at2759"/>
<gene>
    <name evidence="8" type="ORF">JG687_00006497</name>
    <name evidence="9" type="ORF">PC110_g10152</name>
    <name evidence="6" type="ORF">PC117_g591</name>
    <name evidence="7" type="ORF">PC129_g6466</name>
</gene>
<comment type="similarity">
    <text evidence="1">Belongs to the universal ribosomal protein uL15 family.</text>
</comment>
<dbReference type="EMBL" id="JAENGZ010000265">
    <property type="protein sequence ID" value="KAG6963561.1"/>
    <property type="molecule type" value="Genomic_DNA"/>
</dbReference>
<evidence type="ECO:0000256" key="2">
    <source>
        <dbReference type="ARBA" id="ARBA00022980"/>
    </source>
</evidence>
<dbReference type="AlphaFoldDB" id="A0A329S9H6"/>
<dbReference type="InterPro" id="IPR005749">
    <property type="entry name" value="Ribosomal_uL15_bac-type"/>
</dbReference>
<feature type="compositionally biased region" description="Gly residues" evidence="4">
    <location>
        <begin position="77"/>
        <end position="87"/>
    </location>
</feature>
<name>A0A329S9H6_9STRA</name>
<dbReference type="SUPFAM" id="SSF52080">
    <property type="entry name" value="Ribosomal proteins L15p and L18e"/>
    <property type="match status" value="1"/>
</dbReference>
<dbReference type="Proteomes" id="UP000760860">
    <property type="component" value="Unassembled WGS sequence"/>
</dbReference>
<evidence type="ECO:0000313" key="6">
    <source>
        <dbReference type="EMBL" id="KAG2955328.1"/>
    </source>
</evidence>
<dbReference type="InterPro" id="IPR030878">
    <property type="entry name" value="Ribosomal_uL15"/>
</dbReference>
<dbReference type="Gene3D" id="3.100.10.10">
    <property type="match status" value="1"/>
</dbReference>
<proteinExistence type="inferred from homology"/>
<dbReference type="Pfam" id="PF00828">
    <property type="entry name" value="Ribosomal_L27A"/>
    <property type="match status" value="1"/>
</dbReference>
<dbReference type="HAMAP" id="MF_01341">
    <property type="entry name" value="Ribosomal_uL15"/>
    <property type="match status" value="1"/>
</dbReference>
<reference evidence="7" key="2">
    <citation type="submission" date="2018-05" db="EMBL/GenBank/DDBJ databases">
        <title>Effector identification in a new, highly contiguous assembly of the strawberry crown rot pathogen Phytophthora cactorum.</title>
        <authorList>
            <person name="Armitage A.D."/>
            <person name="Nellist C.F."/>
            <person name="Bates H."/>
            <person name="Vickerstaff R.J."/>
            <person name="Harrison R.J."/>
        </authorList>
    </citation>
    <scope>NUCLEOTIDE SEQUENCE</scope>
    <source>
        <strain evidence="6">4040</strain>
        <strain evidence="7">P421</strain>
    </source>
</reference>
<dbReference type="EMBL" id="MJFZ01000234">
    <property type="protein sequence ID" value="RAW33553.1"/>
    <property type="molecule type" value="Genomic_DNA"/>
</dbReference>
<reference evidence="8" key="3">
    <citation type="submission" date="2021-01" db="EMBL/GenBank/DDBJ databases">
        <title>Phytophthora aleatoria, a newly-described species from Pinus radiata is distinct from Phytophthora cactorum isolates based on comparative genomics.</title>
        <authorList>
            <person name="Mcdougal R."/>
            <person name="Panda P."/>
            <person name="Williams N."/>
            <person name="Studholme D.J."/>
        </authorList>
    </citation>
    <scope>NUCLEOTIDE SEQUENCE</scope>
    <source>
        <strain evidence="8">NZFS 3830</strain>
    </source>
</reference>
<feature type="domain" description="Large ribosomal subunit protein uL15/eL18" evidence="5">
    <location>
        <begin position="111"/>
        <end position="189"/>
    </location>
</feature>
<dbReference type="EMBL" id="RCMK01000006">
    <property type="protein sequence ID" value="KAG2955328.1"/>
    <property type="molecule type" value="Genomic_DNA"/>
</dbReference>
<accession>A0A329S9H6</accession>
<evidence type="ECO:0000259" key="5">
    <source>
        <dbReference type="Pfam" id="PF00828"/>
    </source>
</evidence>
<dbReference type="Proteomes" id="UP000736787">
    <property type="component" value="Unassembled WGS sequence"/>
</dbReference>
<keyword evidence="2" id="KW-0689">Ribosomal protein</keyword>
<organism evidence="9 10">
    <name type="scientific">Phytophthora cactorum</name>
    <dbReference type="NCBI Taxonomy" id="29920"/>
    <lineage>
        <taxon>Eukaryota</taxon>
        <taxon>Sar</taxon>
        <taxon>Stramenopiles</taxon>
        <taxon>Oomycota</taxon>
        <taxon>Peronosporomycetes</taxon>
        <taxon>Peronosporales</taxon>
        <taxon>Peronosporaceae</taxon>
        <taxon>Phytophthora</taxon>
    </lineage>
</organism>
<comment type="caution">
    <text evidence="9">The sequence shown here is derived from an EMBL/GenBank/DDBJ whole genome shotgun (WGS) entry which is preliminary data.</text>
</comment>
<feature type="region of interest" description="Disordered" evidence="4">
    <location>
        <begin position="40"/>
        <end position="96"/>
    </location>
</feature>
<feature type="compositionally biased region" description="Basic residues" evidence="4">
    <location>
        <begin position="63"/>
        <end position="72"/>
    </location>
</feature>
<dbReference type="VEuPathDB" id="FungiDB:PC110_g10152"/>
<evidence type="ECO:0000256" key="3">
    <source>
        <dbReference type="ARBA" id="ARBA00023274"/>
    </source>
</evidence>